<name>A0ABX1D5X5_9FLAO</name>
<keyword evidence="2" id="KW-1185">Reference proteome</keyword>
<proteinExistence type="predicted"/>
<comment type="caution">
    <text evidence="1">The sequence shown here is derived from an EMBL/GenBank/DDBJ whole genome shotgun (WGS) entry which is preliminary data.</text>
</comment>
<evidence type="ECO:0000313" key="1">
    <source>
        <dbReference type="EMBL" id="NJW55094.1"/>
    </source>
</evidence>
<feature type="non-terminal residue" evidence="1">
    <location>
        <position position="107"/>
    </location>
</feature>
<sequence length="107" mass="12911">MLLAQNEEDLKNGYKFYAESVDPDSYYTIYLHPVSFDPKQNEFIKPYLNVDSIIKGFKPFRNLRSEEFYEYLEEKFTPEQKQEFQEKLNRLKNVQLDTAKLSERVKI</sequence>
<accession>A0ABX1D5X5</accession>
<organism evidence="1 2">
    <name type="scientific">Salinimicrobium oceani</name>
    <dbReference type="NCBI Taxonomy" id="2722702"/>
    <lineage>
        <taxon>Bacteria</taxon>
        <taxon>Pseudomonadati</taxon>
        <taxon>Bacteroidota</taxon>
        <taxon>Flavobacteriia</taxon>
        <taxon>Flavobacteriales</taxon>
        <taxon>Flavobacteriaceae</taxon>
        <taxon>Salinimicrobium</taxon>
    </lineage>
</organism>
<gene>
    <name evidence="1" type="ORF">HC175_19465</name>
</gene>
<dbReference type="EMBL" id="JAAVJR010000801">
    <property type="protein sequence ID" value="NJW55094.1"/>
    <property type="molecule type" value="Genomic_DNA"/>
</dbReference>
<reference evidence="1 2" key="1">
    <citation type="submission" date="2020-03" db="EMBL/GenBank/DDBJ databases">
        <title>Salinimicrobium sp. nov, isolated from SCS.</title>
        <authorList>
            <person name="Cao W.R."/>
        </authorList>
    </citation>
    <scope>NUCLEOTIDE SEQUENCE [LARGE SCALE GENOMIC DNA]</scope>
    <source>
        <strain evidence="2">J15B91</strain>
    </source>
</reference>
<evidence type="ECO:0000313" key="2">
    <source>
        <dbReference type="Proteomes" id="UP000703674"/>
    </source>
</evidence>
<dbReference type="Proteomes" id="UP000703674">
    <property type="component" value="Unassembled WGS sequence"/>
</dbReference>
<protein>
    <submittedName>
        <fullName evidence="1">Uncharacterized protein</fullName>
    </submittedName>
</protein>